<gene>
    <name evidence="2" type="ORF">ACN38_g7684</name>
</gene>
<evidence type="ECO:0000313" key="3">
    <source>
        <dbReference type="Proteomes" id="UP000037696"/>
    </source>
</evidence>
<organism evidence="2 3">
    <name type="scientific">Penicillium nordicum</name>
    <dbReference type="NCBI Taxonomy" id="229535"/>
    <lineage>
        <taxon>Eukaryota</taxon>
        <taxon>Fungi</taxon>
        <taxon>Dikarya</taxon>
        <taxon>Ascomycota</taxon>
        <taxon>Pezizomycotina</taxon>
        <taxon>Eurotiomycetes</taxon>
        <taxon>Eurotiomycetidae</taxon>
        <taxon>Eurotiales</taxon>
        <taxon>Aspergillaceae</taxon>
        <taxon>Penicillium</taxon>
    </lineage>
</organism>
<dbReference type="OrthoDB" id="4366531at2759"/>
<accession>A0A0M8P172</accession>
<reference evidence="2 3" key="1">
    <citation type="submission" date="2015-08" db="EMBL/GenBank/DDBJ databases">
        <title>Genome sequencing of Penicillium nordicum.</title>
        <authorList>
            <person name="Nguyen H.D."/>
            <person name="Seifert K.A."/>
        </authorList>
    </citation>
    <scope>NUCLEOTIDE SEQUENCE [LARGE SCALE GENOMIC DNA]</scope>
    <source>
        <strain evidence="2 3">DAOMC 185683</strain>
    </source>
</reference>
<sequence>MTTIPCVTPTKPRPTQGTAPTSISRQLSTRRFIVILVLSFEVRITAPKCTTLDPTPVSNATRSVVIIDMKANVPISSPELDILNRVKTKSTITILKGSTPLSDNAIHPQPPTSTPKVRMA</sequence>
<dbReference type="EMBL" id="LHQQ01000132">
    <property type="protein sequence ID" value="KOS41437.1"/>
    <property type="molecule type" value="Genomic_DNA"/>
</dbReference>
<evidence type="ECO:0000313" key="2">
    <source>
        <dbReference type="EMBL" id="KOS41437.1"/>
    </source>
</evidence>
<feature type="compositionally biased region" description="Polar residues" evidence="1">
    <location>
        <begin position="13"/>
        <end position="23"/>
    </location>
</feature>
<name>A0A0M8P172_9EURO</name>
<proteinExistence type="predicted"/>
<dbReference type="Proteomes" id="UP000037696">
    <property type="component" value="Unassembled WGS sequence"/>
</dbReference>
<comment type="caution">
    <text evidence="2">The sequence shown here is derived from an EMBL/GenBank/DDBJ whole genome shotgun (WGS) entry which is preliminary data.</text>
</comment>
<keyword evidence="3" id="KW-1185">Reference proteome</keyword>
<evidence type="ECO:0000256" key="1">
    <source>
        <dbReference type="SAM" id="MobiDB-lite"/>
    </source>
</evidence>
<feature type="region of interest" description="Disordered" evidence="1">
    <location>
        <begin position="97"/>
        <end position="120"/>
    </location>
</feature>
<feature type="region of interest" description="Disordered" evidence="1">
    <location>
        <begin position="1"/>
        <end position="23"/>
    </location>
</feature>
<dbReference type="AlphaFoldDB" id="A0A0M8P172"/>
<protein>
    <submittedName>
        <fullName evidence="2">Uncharacterized protein</fullName>
    </submittedName>
</protein>